<evidence type="ECO:0000256" key="9">
    <source>
        <dbReference type="RuleBase" id="RU003357"/>
    </source>
</evidence>
<dbReference type="InterPro" id="IPR000531">
    <property type="entry name" value="Beta-barrel_TonB"/>
</dbReference>
<dbReference type="SUPFAM" id="SSF49464">
    <property type="entry name" value="Carboxypeptidase regulatory domain-like"/>
    <property type="match status" value="1"/>
</dbReference>
<accession>A0A0L8V6S1</accession>
<dbReference type="Pfam" id="PF07715">
    <property type="entry name" value="Plug"/>
    <property type="match status" value="1"/>
</dbReference>
<evidence type="ECO:0000256" key="4">
    <source>
        <dbReference type="ARBA" id="ARBA00022692"/>
    </source>
</evidence>
<evidence type="ECO:0000256" key="8">
    <source>
        <dbReference type="PROSITE-ProRule" id="PRU01360"/>
    </source>
</evidence>
<dbReference type="PROSITE" id="PS52016">
    <property type="entry name" value="TONB_DEPENDENT_REC_3"/>
    <property type="match status" value="1"/>
</dbReference>
<dbReference type="AlphaFoldDB" id="A0A0L8V6S1"/>
<keyword evidence="7 8" id="KW-0998">Cell outer membrane</keyword>
<name>A0A0L8V6S1_9BACT</name>
<keyword evidence="6 8" id="KW-0472">Membrane</keyword>
<proteinExistence type="inferred from homology"/>
<dbReference type="InterPro" id="IPR036942">
    <property type="entry name" value="Beta-barrel_TonB_sf"/>
</dbReference>
<comment type="subcellular location">
    <subcellularLocation>
        <location evidence="1 8">Cell outer membrane</location>
        <topology evidence="1 8">Multi-pass membrane protein</topology>
    </subcellularLocation>
</comment>
<dbReference type="PATRIC" id="fig|1409788.3.peg.3057"/>
<evidence type="ECO:0000313" key="14">
    <source>
        <dbReference type="Proteomes" id="UP000036958"/>
    </source>
</evidence>
<dbReference type="InterPro" id="IPR023996">
    <property type="entry name" value="TonB-dep_OMP_SusC/RagA"/>
</dbReference>
<dbReference type="NCBIfam" id="TIGR04056">
    <property type="entry name" value="OMP_RagA_SusC"/>
    <property type="match status" value="1"/>
</dbReference>
<keyword evidence="14" id="KW-1185">Reference proteome</keyword>
<protein>
    <submittedName>
        <fullName evidence="13">Membrane protein</fullName>
    </submittedName>
</protein>
<dbReference type="STRING" id="1409788.NC99_29710"/>
<dbReference type="InterPro" id="IPR037066">
    <property type="entry name" value="Plug_dom_sf"/>
</dbReference>
<dbReference type="InterPro" id="IPR008969">
    <property type="entry name" value="CarboxyPept-like_regulatory"/>
</dbReference>
<dbReference type="InterPro" id="IPR023997">
    <property type="entry name" value="TonB-dep_OMP_SusC/RagA_CS"/>
</dbReference>
<comment type="caution">
    <text evidence="13">The sequence shown here is derived from an EMBL/GenBank/DDBJ whole genome shotgun (WGS) entry which is preliminary data.</text>
</comment>
<dbReference type="Gene3D" id="2.60.40.1120">
    <property type="entry name" value="Carboxypeptidase-like, regulatory domain"/>
    <property type="match status" value="1"/>
</dbReference>
<evidence type="ECO:0000259" key="12">
    <source>
        <dbReference type="Pfam" id="PF07715"/>
    </source>
</evidence>
<feature type="signal peptide" evidence="10">
    <location>
        <begin position="1"/>
        <end position="24"/>
    </location>
</feature>
<dbReference type="InterPro" id="IPR012910">
    <property type="entry name" value="Plug_dom"/>
</dbReference>
<feature type="domain" description="TonB-dependent receptor plug" evidence="12">
    <location>
        <begin position="119"/>
        <end position="223"/>
    </location>
</feature>
<keyword evidence="5 9" id="KW-0798">TonB box</keyword>
<dbReference type="Gene3D" id="2.40.170.20">
    <property type="entry name" value="TonB-dependent receptor, beta-barrel domain"/>
    <property type="match status" value="1"/>
</dbReference>
<dbReference type="Gene3D" id="2.170.130.10">
    <property type="entry name" value="TonB-dependent receptor, plug domain"/>
    <property type="match status" value="1"/>
</dbReference>
<evidence type="ECO:0000256" key="6">
    <source>
        <dbReference type="ARBA" id="ARBA00023136"/>
    </source>
</evidence>
<keyword evidence="3 8" id="KW-1134">Transmembrane beta strand</keyword>
<keyword evidence="2 8" id="KW-0813">Transport</keyword>
<evidence type="ECO:0000256" key="2">
    <source>
        <dbReference type="ARBA" id="ARBA00022448"/>
    </source>
</evidence>
<feature type="domain" description="TonB-dependent receptor-like beta-barrel" evidence="11">
    <location>
        <begin position="438"/>
        <end position="813"/>
    </location>
</feature>
<dbReference type="Pfam" id="PF13715">
    <property type="entry name" value="CarbopepD_reg_2"/>
    <property type="match status" value="1"/>
</dbReference>
<evidence type="ECO:0000259" key="11">
    <source>
        <dbReference type="Pfam" id="PF00593"/>
    </source>
</evidence>
<dbReference type="InterPro" id="IPR039426">
    <property type="entry name" value="TonB-dep_rcpt-like"/>
</dbReference>
<organism evidence="13 14">
    <name type="scientific">Sunxiuqinia dokdonensis</name>
    <dbReference type="NCBI Taxonomy" id="1409788"/>
    <lineage>
        <taxon>Bacteria</taxon>
        <taxon>Pseudomonadati</taxon>
        <taxon>Bacteroidota</taxon>
        <taxon>Bacteroidia</taxon>
        <taxon>Marinilabiliales</taxon>
        <taxon>Prolixibacteraceae</taxon>
        <taxon>Sunxiuqinia</taxon>
    </lineage>
</organism>
<gene>
    <name evidence="13" type="ORF">NC99_29710</name>
</gene>
<evidence type="ECO:0000256" key="1">
    <source>
        <dbReference type="ARBA" id="ARBA00004571"/>
    </source>
</evidence>
<dbReference type="Proteomes" id="UP000036958">
    <property type="component" value="Unassembled WGS sequence"/>
</dbReference>
<dbReference type="OrthoDB" id="9768177at2"/>
<feature type="chain" id="PRO_5005591463" evidence="10">
    <location>
        <begin position="25"/>
        <end position="1078"/>
    </location>
</feature>
<dbReference type="Pfam" id="PF00593">
    <property type="entry name" value="TonB_dep_Rec_b-barrel"/>
    <property type="match status" value="1"/>
</dbReference>
<dbReference type="EMBL" id="LGIA01000170">
    <property type="protein sequence ID" value="KOH44165.1"/>
    <property type="molecule type" value="Genomic_DNA"/>
</dbReference>
<sequence>MEFKKLLSFCWIVTALLLSSYAYGQQNVSGQIVEAATGEPLPGATIVVPGTTTGTISDFDGNYSLALPADADQLQFSMVGFERQVVNIAGQSVINIALAVETTALNEVVVTGYSTQSRAEMTTSIAKLDTKVLESAPRSNAATALQGTIAGLKVTQTTGQPGSTPSLVVRGGTSFSGTGSPLILVDGVPGSFYALNSDDIASMEVLKDAASTAIYGARAANGVILVTTKKGKAGQSRINFRAKFTTNEHREDPMEYLGAADYVKFNRLGVKQAQDVMGYAWLNQFLTGAQAAGTGNNTTNSIYTTMVLSDDNRYLLDYEGWQTIEDPVNPGTMLIFQENQMNELFYQNSHAQDYSLSFDGGNERGTYYLGLGFMDDKGLVFGSAFKRYSGTLNTSYKLTDALKVTSNFIYAHSNQNLPFDSEYNLFQRTAGLAPTSRIYNNNPDGSLSNEYQPGTYLGFGNPLYYQDKFIRYNLEQRLTASVQLDYKFLNDFTLTARGSHFTINNSNESFNKAYLNSGSLNTERLASASHQRTLRDQFTAMLNYKKTLAENHNINALVGAEYFQEKYFSFSASTRLSPTDLIYTMNVGSEASGIPYSYRTGYEIASLFGQVNYDFDYKYLLGLTFRYDGTSRLGNNKYGFFPGVSVGWNVHNEDFFQQSNIKNTVSKIKPRISYGVNGNIDVLSNFGVFGTYGKTTIYDTQAGYANNQLPLLDLKWERSTTLNMGLDLGLFDNRVTVIGDYFIRDVEDKLANLTLPLWTGFSAITTNNGTLRNKGLELQVNADVVKSGDFNWNVGLTYYSVRNFAHKLPDNGVDKNRQGGTEIYDPATGETKYVGGLQEGERVGYDVITAYVFDGVYQTQADIDEHDGRVVEFAVQKDTRFLGDTRWKDLNGDNVINYLDRQVIGRRTPDFTGGLTSDFSYKNFNLFVKTDFTVGHMIINGRRVKGIAQTQGNQNGPLEIRDSWTPENPTSNVPIFTLVDRQRNHLAAGGDQGSMNSSSSRMWEKGDYLALREVTLSYDLQGKHVKNVFDNMRLYLTGANLAYFNDFTGSSPEESGDGIDYGRFPLPRTITFGVNVTF</sequence>
<keyword evidence="4 8" id="KW-0812">Transmembrane</keyword>
<evidence type="ECO:0000256" key="5">
    <source>
        <dbReference type="ARBA" id="ARBA00023077"/>
    </source>
</evidence>
<evidence type="ECO:0000256" key="3">
    <source>
        <dbReference type="ARBA" id="ARBA00022452"/>
    </source>
</evidence>
<dbReference type="SUPFAM" id="SSF56935">
    <property type="entry name" value="Porins"/>
    <property type="match status" value="1"/>
</dbReference>
<evidence type="ECO:0000313" key="13">
    <source>
        <dbReference type="EMBL" id="KOH44165.1"/>
    </source>
</evidence>
<evidence type="ECO:0000256" key="10">
    <source>
        <dbReference type="SAM" id="SignalP"/>
    </source>
</evidence>
<keyword evidence="10" id="KW-0732">Signal</keyword>
<dbReference type="NCBIfam" id="TIGR04057">
    <property type="entry name" value="SusC_RagA_signa"/>
    <property type="match status" value="1"/>
</dbReference>
<comment type="similarity">
    <text evidence="8 9">Belongs to the TonB-dependent receptor family.</text>
</comment>
<reference evidence="14" key="1">
    <citation type="submission" date="2015-07" db="EMBL/GenBank/DDBJ databases">
        <title>Genome sequencing of Sunxiuqinia dokdonensis strain SK.</title>
        <authorList>
            <person name="Ahn S."/>
            <person name="Kim B.-C."/>
        </authorList>
    </citation>
    <scope>NUCLEOTIDE SEQUENCE [LARGE SCALE GENOMIC DNA]</scope>
    <source>
        <strain evidence="14">SK</strain>
    </source>
</reference>
<dbReference type="GO" id="GO:0009279">
    <property type="term" value="C:cell outer membrane"/>
    <property type="evidence" value="ECO:0007669"/>
    <property type="project" value="UniProtKB-SubCell"/>
</dbReference>
<evidence type="ECO:0000256" key="7">
    <source>
        <dbReference type="ARBA" id="ARBA00023237"/>
    </source>
</evidence>